<feature type="domain" description="N-acetyltransferase" evidence="1">
    <location>
        <begin position="13"/>
        <end position="166"/>
    </location>
</feature>
<evidence type="ECO:0000313" key="2">
    <source>
        <dbReference type="EMBL" id="GAA3919728.1"/>
    </source>
</evidence>
<comment type="caution">
    <text evidence="2">The sequence shown here is derived from an EMBL/GenBank/DDBJ whole genome shotgun (WGS) entry which is preliminary data.</text>
</comment>
<gene>
    <name evidence="2" type="ORF">GCM10022229_11680</name>
</gene>
<organism evidence="2 3">
    <name type="scientific">Luteimonas lutimaris</name>
    <dbReference type="NCBI Taxonomy" id="698645"/>
    <lineage>
        <taxon>Bacteria</taxon>
        <taxon>Pseudomonadati</taxon>
        <taxon>Pseudomonadota</taxon>
        <taxon>Gammaproteobacteria</taxon>
        <taxon>Lysobacterales</taxon>
        <taxon>Lysobacteraceae</taxon>
        <taxon>Luteimonas</taxon>
    </lineage>
</organism>
<dbReference type="Proteomes" id="UP001501727">
    <property type="component" value="Unassembled WGS sequence"/>
</dbReference>
<protein>
    <submittedName>
        <fullName evidence="2">GNAT family N-acetyltransferase</fullName>
    </submittedName>
</protein>
<accession>A0ABP7MBP2</accession>
<dbReference type="Gene3D" id="3.40.630.30">
    <property type="match status" value="1"/>
</dbReference>
<dbReference type="InterPro" id="IPR016181">
    <property type="entry name" value="Acyl_CoA_acyltransferase"/>
</dbReference>
<dbReference type="PROSITE" id="PS51186">
    <property type="entry name" value="GNAT"/>
    <property type="match status" value="1"/>
</dbReference>
<evidence type="ECO:0000313" key="3">
    <source>
        <dbReference type="Proteomes" id="UP001501727"/>
    </source>
</evidence>
<dbReference type="PANTHER" id="PTHR43792">
    <property type="entry name" value="GNAT FAMILY, PUTATIVE (AFU_ORTHOLOGUE AFUA_3G00765)-RELATED-RELATED"/>
    <property type="match status" value="1"/>
</dbReference>
<proteinExistence type="predicted"/>
<evidence type="ECO:0000259" key="1">
    <source>
        <dbReference type="PROSITE" id="PS51186"/>
    </source>
</evidence>
<dbReference type="Pfam" id="PF13302">
    <property type="entry name" value="Acetyltransf_3"/>
    <property type="match status" value="1"/>
</dbReference>
<reference evidence="3" key="1">
    <citation type="journal article" date="2019" name="Int. J. Syst. Evol. Microbiol.">
        <title>The Global Catalogue of Microorganisms (GCM) 10K type strain sequencing project: providing services to taxonomists for standard genome sequencing and annotation.</title>
        <authorList>
            <consortium name="The Broad Institute Genomics Platform"/>
            <consortium name="The Broad Institute Genome Sequencing Center for Infectious Disease"/>
            <person name="Wu L."/>
            <person name="Ma J."/>
        </authorList>
    </citation>
    <scope>NUCLEOTIDE SEQUENCE [LARGE SCALE GENOMIC DNA]</scope>
    <source>
        <strain evidence="3">JCM 16916</strain>
    </source>
</reference>
<dbReference type="RefSeq" id="WP_344759013.1">
    <property type="nucleotide sequence ID" value="NZ_BAAAZU010000004.1"/>
</dbReference>
<dbReference type="InterPro" id="IPR051531">
    <property type="entry name" value="N-acetyltransferase"/>
</dbReference>
<dbReference type="InterPro" id="IPR000182">
    <property type="entry name" value="GNAT_dom"/>
</dbReference>
<sequence length="185" mass="20942">MNLTDIRIETERLLLRVPRIEDFDGYAELLGDEEVARYIGGHMVRAAAWRKFLQQPGAWLLQGFGMFSVLDRASGEWLGQLGPWRPEGWPGNEVGWSFRRAAWGRGYATESATAAIDWVFENLGWDEVIHCIDPGNTPSQALARRLGSSNRGPGRLPAPYEDHPVEIWGQTRAQWQARREAPART</sequence>
<keyword evidence="3" id="KW-1185">Reference proteome</keyword>
<dbReference type="PANTHER" id="PTHR43792:SF1">
    <property type="entry name" value="N-ACETYLTRANSFERASE DOMAIN-CONTAINING PROTEIN"/>
    <property type="match status" value="1"/>
</dbReference>
<dbReference type="EMBL" id="BAAAZU010000004">
    <property type="protein sequence ID" value="GAA3919728.1"/>
    <property type="molecule type" value="Genomic_DNA"/>
</dbReference>
<name>A0ABP7MBP2_9GAMM</name>
<dbReference type="SUPFAM" id="SSF55729">
    <property type="entry name" value="Acyl-CoA N-acyltransferases (Nat)"/>
    <property type="match status" value="1"/>
</dbReference>